<reference evidence="2" key="1">
    <citation type="journal article" date="2015" name="Proc. Natl. Acad. Sci. U.S.A.">
        <title>Genome sequencing of adzuki bean (Vigna angularis) provides insight into high starch and low fat accumulation and domestication.</title>
        <authorList>
            <person name="Yang K."/>
            <person name="Tian Z."/>
            <person name="Chen C."/>
            <person name="Luo L."/>
            <person name="Zhao B."/>
            <person name="Wang Z."/>
            <person name="Yu L."/>
            <person name="Li Y."/>
            <person name="Sun Y."/>
            <person name="Li W."/>
            <person name="Chen Y."/>
            <person name="Li Y."/>
            <person name="Zhang Y."/>
            <person name="Ai D."/>
            <person name="Zhao J."/>
            <person name="Shang C."/>
            <person name="Ma Y."/>
            <person name="Wu B."/>
            <person name="Wang M."/>
            <person name="Gao L."/>
            <person name="Sun D."/>
            <person name="Zhang P."/>
            <person name="Guo F."/>
            <person name="Wang W."/>
            <person name="Li Y."/>
            <person name="Wang J."/>
            <person name="Varshney R.K."/>
            <person name="Wang J."/>
            <person name="Ling H.Q."/>
            <person name="Wan P."/>
        </authorList>
    </citation>
    <scope>NUCLEOTIDE SEQUENCE</scope>
    <source>
        <strain evidence="2">cv. Jingnong 6</strain>
    </source>
</reference>
<sequence length="186" mass="21160">MQILPTFGRNVGSWQLNSSGWTSTDSMASNSLVYLELKQTNRRQLLVGGFKVEECLLYYLIVWLLCPRATNHAQCSEQDLLLLYGILNNILIDWPARISDTMLKAKKYDAYHLSYALLISRILDYKGVSVDDEKNQEAEDDDMDAHMTEPVGVVAPSEVEPSTMPSSSPLSPWKKTLQIYPNKWRT</sequence>
<dbReference type="Proteomes" id="UP000053144">
    <property type="component" value="Chromosome 4"/>
</dbReference>
<proteinExistence type="predicted"/>
<dbReference type="Gramene" id="KOM41157">
    <property type="protein sequence ID" value="KOM41157"/>
    <property type="gene ID" value="LR48_Vigan04g135500"/>
</dbReference>
<organism evidence="1 2">
    <name type="scientific">Phaseolus angularis</name>
    <name type="common">Azuki bean</name>
    <name type="synonym">Vigna angularis</name>
    <dbReference type="NCBI Taxonomy" id="3914"/>
    <lineage>
        <taxon>Eukaryota</taxon>
        <taxon>Viridiplantae</taxon>
        <taxon>Streptophyta</taxon>
        <taxon>Embryophyta</taxon>
        <taxon>Tracheophyta</taxon>
        <taxon>Spermatophyta</taxon>
        <taxon>Magnoliopsida</taxon>
        <taxon>eudicotyledons</taxon>
        <taxon>Gunneridae</taxon>
        <taxon>Pentapetalae</taxon>
        <taxon>rosids</taxon>
        <taxon>fabids</taxon>
        <taxon>Fabales</taxon>
        <taxon>Fabaceae</taxon>
        <taxon>Papilionoideae</taxon>
        <taxon>50 kb inversion clade</taxon>
        <taxon>NPAAA clade</taxon>
        <taxon>indigoferoid/millettioid clade</taxon>
        <taxon>Phaseoleae</taxon>
        <taxon>Vigna</taxon>
    </lineage>
</organism>
<gene>
    <name evidence="1" type="ORF">LR48_Vigan04g135500</name>
</gene>
<protein>
    <submittedName>
        <fullName evidence="1">Uncharacterized protein</fullName>
    </submittedName>
</protein>
<evidence type="ECO:0000313" key="2">
    <source>
        <dbReference type="Proteomes" id="UP000053144"/>
    </source>
</evidence>
<name>A0A0L9UF19_PHAAN</name>
<dbReference type="AlphaFoldDB" id="A0A0L9UF19"/>
<accession>A0A0L9UF19</accession>
<evidence type="ECO:0000313" key="1">
    <source>
        <dbReference type="EMBL" id="KOM41157.1"/>
    </source>
</evidence>
<dbReference type="EMBL" id="CM003374">
    <property type="protein sequence ID" value="KOM41157.1"/>
    <property type="molecule type" value="Genomic_DNA"/>
</dbReference>